<name>A0ABQ7HX97_9MICR</name>
<organism evidence="1 2">
    <name type="scientific">Astathelohania contejeani</name>
    <dbReference type="NCBI Taxonomy" id="164912"/>
    <lineage>
        <taxon>Eukaryota</taxon>
        <taxon>Fungi</taxon>
        <taxon>Fungi incertae sedis</taxon>
        <taxon>Microsporidia</taxon>
        <taxon>Astathelohaniidae</taxon>
        <taxon>Astathelohania</taxon>
    </lineage>
</organism>
<proteinExistence type="predicted"/>
<keyword evidence="2" id="KW-1185">Reference proteome</keyword>
<evidence type="ECO:0000313" key="2">
    <source>
        <dbReference type="Proteomes" id="UP001516464"/>
    </source>
</evidence>
<reference evidence="1 2" key="1">
    <citation type="submission" date="2019-01" db="EMBL/GenBank/DDBJ databases">
        <title>Genomes sequencing and comparative genomics of infectious freshwater microsporidia, Cucumispora dikerogammari and Thelohania contejeani.</title>
        <authorList>
            <person name="Cormier A."/>
            <person name="Giraud I."/>
            <person name="Wattier R."/>
            <person name="Teixeira M."/>
            <person name="Grandjean F."/>
            <person name="Rigaud T."/>
            <person name="Cordaux R."/>
        </authorList>
    </citation>
    <scope>NUCLEOTIDE SEQUENCE [LARGE SCALE GENOMIC DNA]</scope>
    <source>
        <strain evidence="1">T1</strain>
        <tissue evidence="1">Spores</tissue>
    </source>
</reference>
<sequence>MRELFEKIRCEILARVNKLCNSNLNSKNLFKAINEHAIFLVKYHIVLQNLEPVDFLKFDHEIRQALIKHKVHIKFVCNEWLYLLRTDIQRVFNSVEMKSGNIFLQLLNTLRKYKNILLRRAAILKLKRKK</sequence>
<dbReference type="Proteomes" id="UP001516464">
    <property type="component" value="Unassembled WGS sequence"/>
</dbReference>
<gene>
    <name evidence="1" type="ORF">TCON_1992</name>
</gene>
<accession>A0ABQ7HX97</accession>
<dbReference type="EMBL" id="SBIQ01000179">
    <property type="protein sequence ID" value="KAF7682790.1"/>
    <property type="molecule type" value="Genomic_DNA"/>
</dbReference>
<evidence type="ECO:0000313" key="1">
    <source>
        <dbReference type="EMBL" id="KAF7682790.1"/>
    </source>
</evidence>
<comment type="caution">
    <text evidence="1">The sequence shown here is derived from an EMBL/GenBank/DDBJ whole genome shotgun (WGS) entry which is preliminary data.</text>
</comment>
<protein>
    <submittedName>
        <fullName evidence="1">Uncharacterized protein</fullName>
    </submittedName>
</protein>